<keyword evidence="4 7" id="KW-0812">Transmembrane</keyword>
<evidence type="ECO:0000256" key="2">
    <source>
        <dbReference type="ARBA" id="ARBA00010792"/>
    </source>
</evidence>
<keyword evidence="11" id="KW-1185">Reference proteome</keyword>
<dbReference type="InterPro" id="IPR032818">
    <property type="entry name" value="DedA-like"/>
</dbReference>
<keyword evidence="6 7" id="KW-0472">Membrane</keyword>
<dbReference type="Pfam" id="PF09335">
    <property type="entry name" value="VTT_dom"/>
    <property type="match status" value="1"/>
</dbReference>
<comment type="similarity">
    <text evidence="2 7">Belongs to the DedA family.</text>
</comment>
<feature type="domain" description="VTT" evidence="9">
    <location>
        <begin position="42"/>
        <end position="166"/>
    </location>
</feature>
<dbReference type="PANTHER" id="PTHR30353:SF0">
    <property type="entry name" value="TRANSMEMBRANE PROTEIN"/>
    <property type="match status" value="1"/>
</dbReference>
<feature type="region of interest" description="Disordered" evidence="8">
    <location>
        <begin position="207"/>
        <end position="250"/>
    </location>
</feature>
<keyword evidence="5 7" id="KW-1133">Transmembrane helix</keyword>
<evidence type="ECO:0000256" key="1">
    <source>
        <dbReference type="ARBA" id="ARBA00004651"/>
    </source>
</evidence>
<organism evidence="10 11">
    <name type="scientific">Myceligenerans crystallogenes</name>
    <dbReference type="NCBI Taxonomy" id="316335"/>
    <lineage>
        <taxon>Bacteria</taxon>
        <taxon>Bacillati</taxon>
        <taxon>Actinomycetota</taxon>
        <taxon>Actinomycetes</taxon>
        <taxon>Micrococcales</taxon>
        <taxon>Promicromonosporaceae</taxon>
        <taxon>Myceligenerans</taxon>
    </lineage>
</organism>
<feature type="compositionally biased region" description="Acidic residues" evidence="8">
    <location>
        <begin position="216"/>
        <end position="235"/>
    </location>
</feature>
<accession>A0ABP4ZCF3</accession>
<comment type="caution">
    <text evidence="10">The sequence shown here is derived from an EMBL/GenBank/DDBJ whole genome shotgun (WGS) entry which is preliminary data.</text>
</comment>
<evidence type="ECO:0000256" key="5">
    <source>
        <dbReference type="ARBA" id="ARBA00022989"/>
    </source>
</evidence>
<dbReference type="Proteomes" id="UP001501094">
    <property type="component" value="Unassembled WGS sequence"/>
</dbReference>
<feature type="transmembrane region" description="Helical" evidence="7">
    <location>
        <begin position="12"/>
        <end position="35"/>
    </location>
</feature>
<dbReference type="RefSeq" id="WP_344098979.1">
    <property type="nucleotide sequence ID" value="NZ_BAAANL010000001.1"/>
</dbReference>
<evidence type="ECO:0000256" key="3">
    <source>
        <dbReference type="ARBA" id="ARBA00022475"/>
    </source>
</evidence>
<dbReference type="EMBL" id="BAAANL010000001">
    <property type="protein sequence ID" value="GAA1850664.1"/>
    <property type="molecule type" value="Genomic_DNA"/>
</dbReference>
<evidence type="ECO:0000256" key="8">
    <source>
        <dbReference type="SAM" id="MobiDB-lite"/>
    </source>
</evidence>
<evidence type="ECO:0000256" key="4">
    <source>
        <dbReference type="ARBA" id="ARBA00022692"/>
    </source>
</evidence>
<evidence type="ECO:0000256" key="6">
    <source>
        <dbReference type="ARBA" id="ARBA00023136"/>
    </source>
</evidence>
<reference evidence="11" key="1">
    <citation type="journal article" date="2019" name="Int. J. Syst. Evol. Microbiol.">
        <title>The Global Catalogue of Microorganisms (GCM) 10K type strain sequencing project: providing services to taxonomists for standard genome sequencing and annotation.</title>
        <authorList>
            <consortium name="The Broad Institute Genomics Platform"/>
            <consortium name="The Broad Institute Genome Sequencing Center for Infectious Disease"/>
            <person name="Wu L."/>
            <person name="Ma J."/>
        </authorList>
    </citation>
    <scope>NUCLEOTIDE SEQUENCE [LARGE SCALE GENOMIC DNA]</scope>
    <source>
        <strain evidence="11">JCM 14326</strain>
    </source>
</reference>
<evidence type="ECO:0000256" key="7">
    <source>
        <dbReference type="RuleBase" id="RU367016"/>
    </source>
</evidence>
<comment type="subcellular location">
    <subcellularLocation>
        <location evidence="1 7">Cell membrane</location>
        <topology evidence="1 7">Multi-pass membrane protein</topology>
    </subcellularLocation>
</comment>
<evidence type="ECO:0000313" key="11">
    <source>
        <dbReference type="Proteomes" id="UP001501094"/>
    </source>
</evidence>
<feature type="transmembrane region" description="Helical" evidence="7">
    <location>
        <begin position="178"/>
        <end position="195"/>
    </location>
</feature>
<sequence length="250" mass="26398">MLEPLLAILDALEIWVLDLASSPWVYLAMFGFATLDGFFPPLPSESVLITLAVSAHSSGVPLLPLVLVAGAVGAWTGDQIAYQIGRAIGVRRIPFLRSERGRRMVDRAEKLLEKRGASLILAARYVPIGRIAVNMTAGAVGYPRKRFMAIAGVAGVLWALYSAGIGILAAAWLGHEPLLAIGVGLVLGVAAGFVVDKVVQWFHGRHEAEHDAAREDDQDAGGEDDGEDDDEDAGDGGEHNGASPRSVVGS</sequence>
<name>A0ABP4ZCF3_9MICO</name>
<dbReference type="PANTHER" id="PTHR30353">
    <property type="entry name" value="INNER MEMBRANE PROTEIN DEDA-RELATED"/>
    <property type="match status" value="1"/>
</dbReference>
<gene>
    <name evidence="10" type="ORF">GCM10009751_03870</name>
</gene>
<evidence type="ECO:0000313" key="10">
    <source>
        <dbReference type="EMBL" id="GAA1850664.1"/>
    </source>
</evidence>
<evidence type="ECO:0000259" key="9">
    <source>
        <dbReference type="Pfam" id="PF09335"/>
    </source>
</evidence>
<protein>
    <recommendedName>
        <fullName evidence="9">VTT domain-containing protein</fullName>
    </recommendedName>
</protein>
<dbReference type="InterPro" id="IPR032816">
    <property type="entry name" value="VTT_dom"/>
</dbReference>
<keyword evidence="3 7" id="KW-1003">Cell membrane</keyword>
<feature type="transmembrane region" description="Helical" evidence="7">
    <location>
        <begin position="147"/>
        <end position="172"/>
    </location>
</feature>
<feature type="transmembrane region" description="Helical" evidence="7">
    <location>
        <begin position="47"/>
        <end position="76"/>
    </location>
</feature>
<proteinExistence type="inferred from homology"/>